<dbReference type="OrthoDB" id="5987432at2759"/>
<gene>
    <name evidence="1" type="ORF">PACLA_8A027229</name>
</gene>
<keyword evidence="2" id="KW-1185">Reference proteome</keyword>
<evidence type="ECO:0000313" key="1">
    <source>
        <dbReference type="EMBL" id="CAB3997141.1"/>
    </source>
</evidence>
<protein>
    <submittedName>
        <fullName evidence="1">Uncharacterized protein</fullName>
    </submittedName>
</protein>
<name>A0A6S7HQN2_PARCT</name>
<comment type="caution">
    <text evidence="1">The sequence shown here is derived from an EMBL/GenBank/DDBJ whole genome shotgun (WGS) entry which is preliminary data.</text>
</comment>
<reference evidence="1" key="1">
    <citation type="submission" date="2020-04" db="EMBL/GenBank/DDBJ databases">
        <authorList>
            <person name="Alioto T."/>
            <person name="Alioto T."/>
            <person name="Gomez Garrido J."/>
        </authorList>
    </citation>
    <scope>NUCLEOTIDE SEQUENCE</scope>
    <source>
        <strain evidence="1">A484AB</strain>
    </source>
</reference>
<dbReference type="AlphaFoldDB" id="A0A6S7HQN2"/>
<evidence type="ECO:0000313" key="2">
    <source>
        <dbReference type="Proteomes" id="UP001152795"/>
    </source>
</evidence>
<dbReference type="Proteomes" id="UP001152795">
    <property type="component" value="Unassembled WGS sequence"/>
</dbReference>
<sequence>MAPTLTMTPALKELMTLRVAENTSKAFVDKLKPVTPINVNLLESLLTDHPDREFVFGLCSGLRDGFKIGYHGPRRPYFSKNLKTAYLLPETVDSNLLDEVKQGHTIGPFTSPPFQNFQIYPLGLVSKNFQRQRQCEHFVRGIFATICTPR</sequence>
<dbReference type="EMBL" id="CACRXK020003035">
    <property type="protein sequence ID" value="CAB3997141.1"/>
    <property type="molecule type" value="Genomic_DNA"/>
</dbReference>
<proteinExistence type="predicted"/>
<accession>A0A6S7HQN2</accession>
<organism evidence="1 2">
    <name type="scientific">Paramuricea clavata</name>
    <name type="common">Red gorgonian</name>
    <name type="synonym">Violescent sea-whip</name>
    <dbReference type="NCBI Taxonomy" id="317549"/>
    <lineage>
        <taxon>Eukaryota</taxon>
        <taxon>Metazoa</taxon>
        <taxon>Cnidaria</taxon>
        <taxon>Anthozoa</taxon>
        <taxon>Octocorallia</taxon>
        <taxon>Malacalcyonacea</taxon>
        <taxon>Plexauridae</taxon>
        <taxon>Paramuricea</taxon>
    </lineage>
</organism>